<dbReference type="EMBL" id="WLZY01000008">
    <property type="protein sequence ID" value="NDL59659.1"/>
    <property type="molecule type" value="Genomic_DNA"/>
</dbReference>
<evidence type="ECO:0000313" key="3">
    <source>
        <dbReference type="EMBL" id="NDL59659.1"/>
    </source>
</evidence>
<dbReference type="Proteomes" id="UP000460435">
    <property type="component" value="Unassembled WGS sequence"/>
</dbReference>
<gene>
    <name evidence="3" type="ORF">F7O44_21540</name>
</gene>
<dbReference type="InterPro" id="IPR006015">
    <property type="entry name" value="Universal_stress_UspA"/>
</dbReference>
<organism evidence="3 4">
    <name type="scientific">Phytoactinopolyspora mesophila</name>
    <dbReference type="NCBI Taxonomy" id="2650750"/>
    <lineage>
        <taxon>Bacteria</taxon>
        <taxon>Bacillati</taxon>
        <taxon>Actinomycetota</taxon>
        <taxon>Actinomycetes</taxon>
        <taxon>Jiangellales</taxon>
        <taxon>Jiangellaceae</taxon>
        <taxon>Phytoactinopolyspora</taxon>
    </lineage>
</organism>
<keyword evidence="4" id="KW-1185">Reference proteome</keyword>
<dbReference type="PANTHER" id="PTHR46268">
    <property type="entry name" value="STRESS RESPONSE PROTEIN NHAX"/>
    <property type="match status" value="1"/>
</dbReference>
<dbReference type="RefSeq" id="WP_162452356.1">
    <property type="nucleotide sequence ID" value="NZ_WLZY01000008.1"/>
</dbReference>
<comment type="caution">
    <text evidence="3">The sequence shown here is derived from an EMBL/GenBank/DDBJ whole genome shotgun (WGS) entry which is preliminary data.</text>
</comment>
<comment type="similarity">
    <text evidence="1">Belongs to the universal stress protein A family.</text>
</comment>
<dbReference type="PANTHER" id="PTHR46268:SF6">
    <property type="entry name" value="UNIVERSAL STRESS PROTEIN UP12"/>
    <property type="match status" value="1"/>
</dbReference>
<proteinExistence type="inferred from homology"/>
<dbReference type="Gene3D" id="3.40.50.620">
    <property type="entry name" value="HUPs"/>
    <property type="match status" value="2"/>
</dbReference>
<dbReference type="PRINTS" id="PR01438">
    <property type="entry name" value="UNVRSLSTRESS"/>
</dbReference>
<evidence type="ECO:0000256" key="1">
    <source>
        <dbReference type="ARBA" id="ARBA00008791"/>
    </source>
</evidence>
<accession>A0A7K3M8R3</accession>
<protein>
    <recommendedName>
        <fullName evidence="2">UspA domain-containing protein</fullName>
    </recommendedName>
</protein>
<reference evidence="3 4" key="1">
    <citation type="submission" date="2019-11" db="EMBL/GenBank/DDBJ databases">
        <authorList>
            <person name="Li X.-J."/>
            <person name="Feng X.-M."/>
        </authorList>
    </citation>
    <scope>NUCLEOTIDE SEQUENCE [LARGE SCALE GENOMIC DNA]</scope>
    <source>
        <strain evidence="3 4">XMNu-373</strain>
    </source>
</reference>
<feature type="domain" description="UspA" evidence="2">
    <location>
        <begin position="165"/>
        <end position="299"/>
    </location>
</feature>
<evidence type="ECO:0000313" key="4">
    <source>
        <dbReference type="Proteomes" id="UP000460435"/>
    </source>
</evidence>
<dbReference type="SUPFAM" id="SSF52402">
    <property type="entry name" value="Adenine nucleotide alpha hydrolases-like"/>
    <property type="match status" value="2"/>
</dbReference>
<feature type="domain" description="UspA" evidence="2">
    <location>
        <begin position="23"/>
        <end position="152"/>
    </location>
</feature>
<dbReference type="InterPro" id="IPR014729">
    <property type="entry name" value="Rossmann-like_a/b/a_fold"/>
</dbReference>
<name>A0A7K3M8R3_9ACTN</name>
<sequence>MTISPENLQTQSGILRTPVAAPIAVGVDGTDSCLVAVEWAATEAMRLGRALQLVHAYPANVIDYPVTPVGHERAELAFEAARARLAAQQYDGLAMTTHTAQGSPPRVLLRIADDAGMLVLGREHTGRVASLLSTSTAVACATSTDTPVTVVPATWSSPAAADGAVVVGIDGSDRCQPAVAYAFSTAAELGTGVLAVLALDLPAGYPQGWPAGNGRDYLVEDARRALMDALAPSREMYPGVQVDTSVDERSAVEALASFGPEVNRLVIGGRGHGLVTGALLGSVARTVIRRAGAPVTVVHR</sequence>
<dbReference type="InterPro" id="IPR006016">
    <property type="entry name" value="UspA"/>
</dbReference>
<dbReference type="AlphaFoldDB" id="A0A7K3M8R3"/>
<dbReference type="Pfam" id="PF00582">
    <property type="entry name" value="Usp"/>
    <property type="match status" value="2"/>
</dbReference>
<evidence type="ECO:0000259" key="2">
    <source>
        <dbReference type="Pfam" id="PF00582"/>
    </source>
</evidence>